<feature type="compositionally biased region" description="Polar residues" evidence="4">
    <location>
        <begin position="375"/>
        <end position="387"/>
    </location>
</feature>
<dbReference type="PROSITE" id="PS50235">
    <property type="entry name" value="USP_3"/>
    <property type="match status" value="1"/>
</dbReference>
<feature type="compositionally biased region" description="Polar residues" evidence="4">
    <location>
        <begin position="760"/>
        <end position="783"/>
    </location>
</feature>
<keyword evidence="9" id="KW-1185">Reference proteome</keyword>
<feature type="domain" description="Rhodanese" evidence="6">
    <location>
        <begin position="181"/>
        <end position="301"/>
    </location>
</feature>
<dbReference type="SMART" id="SM00456">
    <property type="entry name" value="WW"/>
    <property type="match status" value="1"/>
</dbReference>
<dbReference type="Gene3D" id="3.40.250.10">
    <property type="entry name" value="Rhodanese-like domain"/>
    <property type="match status" value="1"/>
</dbReference>
<dbReference type="SUPFAM" id="SSF54001">
    <property type="entry name" value="Cysteine proteinases"/>
    <property type="match status" value="1"/>
</dbReference>
<evidence type="ECO:0000256" key="1">
    <source>
        <dbReference type="ARBA" id="ARBA00000707"/>
    </source>
</evidence>
<accession>A0AAE1BG32</accession>
<dbReference type="Gene3D" id="3.90.70.10">
    <property type="entry name" value="Cysteine proteinases"/>
    <property type="match status" value="1"/>
</dbReference>
<dbReference type="Pfam" id="PF08969">
    <property type="entry name" value="USP8_dimer"/>
    <property type="match status" value="1"/>
</dbReference>
<dbReference type="Pfam" id="PF00443">
    <property type="entry name" value="UCH"/>
    <property type="match status" value="1"/>
</dbReference>
<dbReference type="InterPro" id="IPR001763">
    <property type="entry name" value="Rhodanese-like_dom"/>
</dbReference>
<dbReference type="SUPFAM" id="SSF52821">
    <property type="entry name" value="Rhodanese/Cell cycle control phosphatase"/>
    <property type="match status" value="1"/>
</dbReference>
<dbReference type="SUPFAM" id="SSF140856">
    <property type="entry name" value="USP8 N-terminal domain-like"/>
    <property type="match status" value="1"/>
</dbReference>
<dbReference type="InterPro" id="IPR028889">
    <property type="entry name" value="USP"/>
</dbReference>
<dbReference type="InterPro" id="IPR050185">
    <property type="entry name" value="Ub_carboxyl-term_hydrolase"/>
</dbReference>
<dbReference type="InterPro" id="IPR018200">
    <property type="entry name" value="USP_CS"/>
</dbReference>
<dbReference type="AlphaFoldDB" id="A0AAE1BG32"/>
<comment type="similarity">
    <text evidence="2">Belongs to the peptidase C19 family.</text>
</comment>
<dbReference type="GO" id="GO:0016579">
    <property type="term" value="P:protein deubiquitination"/>
    <property type="evidence" value="ECO:0007669"/>
    <property type="project" value="InterPro"/>
</dbReference>
<evidence type="ECO:0000259" key="6">
    <source>
        <dbReference type="PROSITE" id="PS50206"/>
    </source>
</evidence>
<feature type="compositionally biased region" description="Basic and acidic residues" evidence="4">
    <location>
        <begin position="609"/>
        <end position="654"/>
    </location>
</feature>
<dbReference type="PANTHER" id="PTHR21646">
    <property type="entry name" value="UBIQUITIN CARBOXYL-TERMINAL HYDROLASE"/>
    <property type="match status" value="1"/>
</dbReference>
<feature type="region of interest" description="Disordered" evidence="4">
    <location>
        <begin position="463"/>
        <end position="482"/>
    </location>
</feature>
<evidence type="ECO:0000259" key="5">
    <source>
        <dbReference type="PROSITE" id="PS50020"/>
    </source>
</evidence>
<evidence type="ECO:0000313" key="9">
    <source>
        <dbReference type="Proteomes" id="UP001283361"/>
    </source>
</evidence>
<evidence type="ECO:0000259" key="7">
    <source>
        <dbReference type="PROSITE" id="PS50235"/>
    </source>
</evidence>
<dbReference type="CDD" id="cd02674">
    <property type="entry name" value="Peptidase_C19R"/>
    <property type="match status" value="1"/>
</dbReference>
<dbReference type="PROSITE" id="PS50020">
    <property type="entry name" value="WW_DOMAIN_2"/>
    <property type="match status" value="1"/>
</dbReference>
<proteinExistence type="inferred from homology"/>
<evidence type="ECO:0000256" key="2">
    <source>
        <dbReference type="ARBA" id="ARBA00009085"/>
    </source>
</evidence>
<dbReference type="GO" id="GO:0004843">
    <property type="term" value="F:cysteine-type deubiquitinase activity"/>
    <property type="evidence" value="ECO:0007669"/>
    <property type="project" value="UniProtKB-EC"/>
</dbReference>
<gene>
    <name evidence="8" type="ORF">RRG08_040716</name>
</gene>
<feature type="region of interest" description="Disordered" evidence="4">
    <location>
        <begin position="568"/>
        <end position="654"/>
    </location>
</feature>
<name>A0AAE1BG32_9GAST</name>
<feature type="domain" description="USP" evidence="7">
    <location>
        <begin position="864"/>
        <end position="1195"/>
    </location>
</feature>
<dbReference type="PROSITE" id="PS00973">
    <property type="entry name" value="USP_2"/>
    <property type="match status" value="1"/>
</dbReference>
<dbReference type="PANTHER" id="PTHR21646:SF46">
    <property type="entry name" value="UBIQUITIN CARBOXYL-TERMINAL HYDROLASE"/>
    <property type="match status" value="1"/>
</dbReference>
<dbReference type="EMBL" id="JAWDGP010000029">
    <property type="protein sequence ID" value="KAK3804207.1"/>
    <property type="molecule type" value="Genomic_DNA"/>
</dbReference>
<evidence type="ECO:0000256" key="3">
    <source>
        <dbReference type="ARBA" id="ARBA00012759"/>
    </source>
</evidence>
<feature type="region of interest" description="Disordered" evidence="4">
    <location>
        <begin position="126"/>
        <end position="167"/>
    </location>
</feature>
<dbReference type="InterPro" id="IPR036873">
    <property type="entry name" value="Rhodanese-like_dom_sf"/>
</dbReference>
<feature type="region of interest" description="Disordered" evidence="4">
    <location>
        <begin position="345"/>
        <end position="387"/>
    </location>
</feature>
<reference evidence="8" key="1">
    <citation type="journal article" date="2023" name="G3 (Bethesda)">
        <title>A reference genome for the long-term kleptoplast-retaining sea slug Elysia crispata morphotype clarki.</title>
        <authorList>
            <person name="Eastman K.E."/>
            <person name="Pendleton A.L."/>
            <person name="Shaikh M.A."/>
            <person name="Suttiyut T."/>
            <person name="Ogas R."/>
            <person name="Tomko P."/>
            <person name="Gavelis G."/>
            <person name="Widhalm J.R."/>
            <person name="Wisecaver J.H."/>
        </authorList>
    </citation>
    <scope>NUCLEOTIDE SEQUENCE</scope>
    <source>
        <strain evidence="8">ECLA1</strain>
    </source>
</reference>
<dbReference type="EC" id="3.4.19.12" evidence="3"/>
<dbReference type="InterPro" id="IPR001202">
    <property type="entry name" value="WW_dom"/>
</dbReference>
<dbReference type="InterPro" id="IPR015063">
    <property type="entry name" value="USP8_dimer"/>
</dbReference>
<dbReference type="Proteomes" id="UP001283361">
    <property type="component" value="Unassembled WGS sequence"/>
</dbReference>
<dbReference type="InterPro" id="IPR038765">
    <property type="entry name" value="Papain-like_cys_pep_sf"/>
</dbReference>
<comment type="caution">
    <text evidence="8">The sequence shown here is derived from an EMBL/GenBank/DDBJ whole genome shotgun (WGS) entry which is preliminary data.</text>
</comment>
<sequence length="1206" mass="137830">MPSVAPKKKDLYLGSCLDDLHKLSEIRQLGNNVQVIVKSSKKVFQDAELYDSKGDEERSFVLYLKYFNIVQQIKQKADYKKQMEYFDNIIGKNNQVKAITRAEGLSASLKERYDLKEAEALAKKLGPANSDSAVPEKKTNAGAVPKEDATESTHIAPKVETPPPAEGSIDCTSLCSLLRDTATKVIVMDVRRMEDFSQSHISHTSCINVPEDIVKPGSTVTHIESKLPQDSMDIWQQRKHADFIVLLDWRSSLDQVIIGSPLKTLKDALFKFDMTAMIKSEPLVLEKGYENWLLLYPTMTTNAHVAMPNAKTEERTPSPTITLDFEYPELDDNLQKVIPAATNNVKSNLESQSSSELSNLNGSDKMMPRVDRSLKPSTSLSSGANISQAGGKILNNERDKVLARSIYPSFETIAAKQIDNSKRVKNTNLPGNLGDELRGDQKGFELSVKNYLVPDLVPSTVKNDSELKGYHTPQSRQLADDRAKLEETEKKLHDLELMKKKQEKDVADLMRMKRKLAEEVNAEKQMKEEEQRRLLSLEKAKTEEIEKNRRQAEVEKMRLERKKAELQKEIEKQQEEDAEEERQWKATQEALKQKKEEEDSQRMAQIQQEQERETARREEERESASRIAEKELREKEEQAEAVRKQKEADRLAEELEKQAKDQELARLKKLQQETEKKRIEEEALELEQKKKQYMEQKKAEEEAAAFRAAKEKEEAEKKRQYTINENASWKTVPSNMLPPGWEKRLDNTTRRYYYIDHNRGTTQWNSPALPSSANPKANTYTTTLKEEPSVSSSRGLSRSHSSPDIKKQLEEEEERSEKIAPLPSVNRGSKPVPRGLNLVAKQTAHSLRKRDLNPVYGNVGPALTGLRNLGNTCYMNSTIQCLNNTSPLITYILNDSYISDVNRESSQGMYGEVVDDFAVVVKALWSQQYRSITPRDLKAVVAKYNPMFAGYQQQDSQEFLTFLLDGLHEGLNEVKRAPEIPEQNNDGIPEREAAEIAWKHHKMLHKSIIVTLFQGQLKSTLKCGTCHKTSVTFQAFMFLSLPIPTSSRCSLQDCIRAFLKPEMMTGSSRWKCPRCKVERDSEKKIEIWKLPPILLVGLNRFYSEGMWMQKKSSYVDFPLNDLNLSQYITGSPPRNSYNLYGISNHYGTMEGGHYTAFCRNTVSKKWYKFDDQDVYEISTSDVKTSAAFVLYYTSIEMQPPKYVPRL</sequence>
<evidence type="ECO:0000313" key="8">
    <source>
        <dbReference type="EMBL" id="KAK3804207.1"/>
    </source>
</evidence>
<dbReference type="InterPro" id="IPR001394">
    <property type="entry name" value="Peptidase_C19_UCH"/>
</dbReference>
<organism evidence="8 9">
    <name type="scientific">Elysia crispata</name>
    <name type="common">lettuce slug</name>
    <dbReference type="NCBI Taxonomy" id="231223"/>
    <lineage>
        <taxon>Eukaryota</taxon>
        <taxon>Metazoa</taxon>
        <taxon>Spiralia</taxon>
        <taxon>Lophotrochozoa</taxon>
        <taxon>Mollusca</taxon>
        <taxon>Gastropoda</taxon>
        <taxon>Heterobranchia</taxon>
        <taxon>Euthyneura</taxon>
        <taxon>Panpulmonata</taxon>
        <taxon>Sacoglossa</taxon>
        <taxon>Placobranchoidea</taxon>
        <taxon>Plakobranchidae</taxon>
        <taxon>Elysia</taxon>
    </lineage>
</organism>
<feature type="region of interest" description="Disordered" evidence="4">
    <location>
        <begin position="760"/>
        <end position="834"/>
    </location>
</feature>
<evidence type="ECO:0000256" key="4">
    <source>
        <dbReference type="SAM" id="MobiDB-lite"/>
    </source>
</evidence>
<dbReference type="PROSITE" id="PS50206">
    <property type="entry name" value="RHODANESE_3"/>
    <property type="match status" value="1"/>
</dbReference>
<feature type="compositionally biased region" description="Low complexity" evidence="4">
    <location>
        <begin position="347"/>
        <end position="363"/>
    </location>
</feature>
<dbReference type="SUPFAM" id="SSF51045">
    <property type="entry name" value="WW domain"/>
    <property type="match status" value="1"/>
</dbReference>
<dbReference type="Gene3D" id="2.20.70.10">
    <property type="match status" value="1"/>
</dbReference>
<dbReference type="Gene3D" id="1.20.58.80">
    <property type="entry name" value="Phosphotransferase system, lactose/cellobiose-type IIA subunit"/>
    <property type="match status" value="1"/>
</dbReference>
<feature type="domain" description="WW" evidence="5">
    <location>
        <begin position="735"/>
        <end position="769"/>
    </location>
</feature>
<protein>
    <recommendedName>
        <fullName evidence="3">ubiquitinyl hydrolase 1</fullName>
        <ecNumber evidence="3">3.4.19.12</ecNumber>
    </recommendedName>
</protein>
<feature type="compositionally biased region" description="Basic and acidic residues" evidence="4">
    <location>
        <begin position="591"/>
        <end position="601"/>
    </location>
</feature>
<dbReference type="CDD" id="cd00201">
    <property type="entry name" value="WW"/>
    <property type="match status" value="1"/>
</dbReference>
<dbReference type="PROSITE" id="PS00972">
    <property type="entry name" value="USP_1"/>
    <property type="match status" value="1"/>
</dbReference>
<dbReference type="FunFam" id="3.40.250.10:FF:000017">
    <property type="entry name" value="ubiquitin carboxyl-terminal hydrolase 8"/>
    <property type="match status" value="1"/>
</dbReference>
<feature type="compositionally biased region" description="Low complexity" evidence="4">
    <location>
        <begin position="789"/>
        <end position="800"/>
    </location>
</feature>
<comment type="catalytic activity">
    <reaction evidence="1">
        <text>Thiol-dependent hydrolysis of ester, thioester, amide, peptide and isopeptide bonds formed by the C-terminal Gly of ubiquitin (a 76-residue protein attached to proteins as an intracellular targeting signal).</text>
        <dbReference type="EC" id="3.4.19.12"/>
    </reaction>
</comment>
<dbReference type="Pfam" id="PF00397">
    <property type="entry name" value="WW"/>
    <property type="match status" value="1"/>
</dbReference>
<dbReference type="InterPro" id="IPR036020">
    <property type="entry name" value="WW_dom_sf"/>
</dbReference>
<feature type="compositionally biased region" description="Basic and acidic residues" evidence="4">
    <location>
        <begin position="134"/>
        <end position="151"/>
    </location>
</feature>